<evidence type="ECO:0000256" key="8">
    <source>
        <dbReference type="RuleBase" id="RU364100"/>
    </source>
</evidence>
<evidence type="ECO:0000256" key="7">
    <source>
        <dbReference type="ARBA" id="ARBA00023239"/>
    </source>
</evidence>
<dbReference type="InterPro" id="IPR036590">
    <property type="entry name" value="SRAP-like"/>
</dbReference>
<keyword evidence="3" id="KW-0227">DNA damage</keyword>
<keyword evidence="2 8" id="KW-0645">Protease</keyword>
<keyword evidence="5" id="KW-0190">Covalent protein-DNA linkage</keyword>
<keyword evidence="10" id="KW-1185">Reference proteome</keyword>
<evidence type="ECO:0000256" key="2">
    <source>
        <dbReference type="ARBA" id="ARBA00022670"/>
    </source>
</evidence>
<dbReference type="GO" id="GO:0008233">
    <property type="term" value="F:peptidase activity"/>
    <property type="evidence" value="ECO:0007669"/>
    <property type="project" value="UniProtKB-KW"/>
</dbReference>
<evidence type="ECO:0000313" key="10">
    <source>
        <dbReference type="Proteomes" id="UP000240509"/>
    </source>
</evidence>
<dbReference type="SUPFAM" id="SSF143081">
    <property type="entry name" value="BB1717-like"/>
    <property type="match status" value="1"/>
</dbReference>
<keyword evidence="6" id="KW-0238">DNA-binding</keyword>
<dbReference type="OrthoDB" id="9782620at2"/>
<reference evidence="9 10" key="1">
    <citation type="submission" date="2018-03" db="EMBL/GenBank/DDBJ databases">
        <title>Alkalicoccus saliphilus sp. nov., isolated from a mineral pool.</title>
        <authorList>
            <person name="Zhao B."/>
        </authorList>
    </citation>
    <scope>NUCLEOTIDE SEQUENCE [LARGE SCALE GENOMIC DNA]</scope>
    <source>
        <strain evidence="9 10">6AG</strain>
    </source>
</reference>
<dbReference type="Gene3D" id="3.90.1680.10">
    <property type="entry name" value="SOS response associated peptidase-like"/>
    <property type="match status" value="1"/>
</dbReference>
<evidence type="ECO:0000313" key="9">
    <source>
        <dbReference type="EMBL" id="PTL39171.1"/>
    </source>
</evidence>
<comment type="similarity">
    <text evidence="1 8">Belongs to the SOS response-associated peptidase family.</text>
</comment>
<comment type="caution">
    <text evidence="9">The sequence shown here is derived from an EMBL/GenBank/DDBJ whole genome shotgun (WGS) entry which is preliminary data.</text>
</comment>
<dbReference type="GO" id="GO:0003697">
    <property type="term" value="F:single-stranded DNA binding"/>
    <property type="evidence" value="ECO:0007669"/>
    <property type="project" value="InterPro"/>
</dbReference>
<dbReference type="GO" id="GO:0016829">
    <property type="term" value="F:lyase activity"/>
    <property type="evidence" value="ECO:0007669"/>
    <property type="project" value="UniProtKB-KW"/>
</dbReference>
<dbReference type="RefSeq" id="WP_107584558.1">
    <property type="nucleotide sequence ID" value="NZ_PZJJ01000009.1"/>
</dbReference>
<keyword evidence="7" id="KW-0456">Lyase</keyword>
<dbReference type="InterPro" id="IPR003738">
    <property type="entry name" value="SRAP"/>
</dbReference>
<keyword evidence="4 8" id="KW-0378">Hydrolase</keyword>
<dbReference type="PANTHER" id="PTHR13604:SF0">
    <property type="entry name" value="ABASIC SITE PROCESSING PROTEIN HMCES"/>
    <property type="match status" value="1"/>
</dbReference>
<evidence type="ECO:0000256" key="4">
    <source>
        <dbReference type="ARBA" id="ARBA00022801"/>
    </source>
</evidence>
<dbReference type="GO" id="GO:0106300">
    <property type="term" value="P:protein-DNA covalent cross-linking repair"/>
    <property type="evidence" value="ECO:0007669"/>
    <property type="project" value="InterPro"/>
</dbReference>
<sequence>MCGRFTLTSSLEQIKEQFQTEAVKVPELEPGYNIAPSMQIPAVIWDGEQRRLGMLAWGFTPGWGGGKRLINARAESLYQKPAFRESARHRRCIVPADGFFEWKKTGDGKKPYYIYPESGRLLAFAGLWRKEDDGGHTCAIVTAEANEDMKEIHHRMPLFLGEEDQREWLDTATGDVRHLLVPPDSGILKMHPVSVRVNKPQENDPELLEAVE</sequence>
<gene>
    <name evidence="9" type="ORF">C6Y45_07185</name>
</gene>
<dbReference type="EMBL" id="PZJJ01000009">
    <property type="protein sequence ID" value="PTL39171.1"/>
    <property type="molecule type" value="Genomic_DNA"/>
</dbReference>
<protein>
    <recommendedName>
        <fullName evidence="8">Abasic site processing protein</fullName>
        <ecNumber evidence="8">3.4.-.-</ecNumber>
    </recommendedName>
</protein>
<evidence type="ECO:0000256" key="3">
    <source>
        <dbReference type="ARBA" id="ARBA00022763"/>
    </source>
</evidence>
<organism evidence="9 10">
    <name type="scientific">Alkalicoccus saliphilus</name>
    <dbReference type="NCBI Taxonomy" id="200989"/>
    <lineage>
        <taxon>Bacteria</taxon>
        <taxon>Bacillati</taxon>
        <taxon>Bacillota</taxon>
        <taxon>Bacilli</taxon>
        <taxon>Bacillales</taxon>
        <taxon>Bacillaceae</taxon>
        <taxon>Alkalicoccus</taxon>
    </lineage>
</organism>
<dbReference type="Pfam" id="PF02586">
    <property type="entry name" value="SRAP"/>
    <property type="match status" value="1"/>
</dbReference>
<name>A0A2T4U701_9BACI</name>
<dbReference type="GO" id="GO:0006508">
    <property type="term" value="P:proteolysis"/>
    <property type="evidence" value="ECO:0007669"/>
    <property type="project" value="UniProtKB-KW"/>
</dbReference>
<accession>A0A2T4U701</accession>
<dbReference type="AlphaFoldDB" id="A0A2T4U701"/>
<dbReference type="EC" id="3.4.-.-" evidence="8"/>
<evidence type="ECO:0000256" key="1">
    <source>
        <dbReference type="ARBA" id="ARBA00008136"/>
    </source>
</evidence>
<dbReference type="PANTHER" id="PTHR13604">
    <property type="entry name" value="DC12-RELATED"/>
    <property type="match status" value="1"/>
</dbReference>
<proteinExistence type="inferred from homology"/>
<dbReference type="Proteomes" id="UP000240509">
    <property type="component" value="Unassembled WGS sequence"/>
</dbReference>
<evidence type="ECO:0000256" key="6">
    <source>
        <dbReference type="ARBA" id="ARBA00023125"/>
    </source>
</evidence>
<evidence type="ECO:0000256" key="5">
    <source>
        <dbReference type="ARBA" id="ARBA00023124"/>
    </source>
</evidence>